<reference evidence="1 2" key="1">
    <citation type="submission" date="2018-01" db="EMBL/GenBank/DDBJ databases">
        <authorList>
            <person name="Jones A.E."/>
            <person name="Sivanathan V."/>
            <person name="Betsko A.J."/>
            <person name="Aull H.G."/>
            <person name="Zack K.M."/>
            <person name="Kukan E.N."/>
            <person name="Garlena R.A."/>
            <person name="Russell D.A."/>
            <person name="Pope W.H."/>
            <person name="Jacobs-Sera D."/>
            <person name="Hatfull G.F."/>
        </authorList>
    </citation>
    <scope>NUCLEOTIDE SEQUENCE [LARGE SCALE GENOMIC DNA]</scope>
</reference>
<dbReference type="RefSeq" id="YP_009623100.1">
    <property type="nucleotide sequence ID" value="NC_042109.1"/>
</dbReference>
<dbReference type="KEGG" id="vg:40099881"/>
<dbReference type="Proteomes" id="UP000241926">
    <property type="component" value="Segment"/>
</dbReference>
<gene>
    <name evidence="1" type="primary">62</name>
    <name evidence="1" type="ORF">SEA_ELERI_62</name>
</gene>
<evidence type="ECO:0000313" key="2">
    <source>
        <dbReference type="Proteomes" id="UP000241926"/>
    </source>
</evidence>
<accession>A0A2L0HNW3</accession>
<name>A0A2L0HNW3_9CAUD</name>
<organism evidence="1 2">
    <name type="scientific">Microbacterium phage Eleri</name>
    <dbReference type="NCBI Taxonomy" id="2079581"/>
    <lineage>
        <taxon>Viruses</taxon>
        <taxon>Duplodnaviria</taxon>
        <taxon>Heunggongvirae</taxon>
        <taxon>Uroviricota</taxon>
        <taxon>Caudoviricetes</taxon>
        <taxon>Elerivirus</taxon>
        <taxon>Elerivirus eleri</taxon>
    </lineage>
</organism>
<protein>
    <submittedName>
        <fullName evidence="1">Uncharacterized protein</fullName>
    </submittedName>
</protein>
<dbReference type="EMBL" id="MG839027">
    <property type="protein sequence ID" value="AUX83400.1"/>
    <property type="molecule type" value="Genomic_DNA"/>
</dbReference>
<dbReference type="GeneID" id="40099881"/>
<proteinExistence type="predicted"/>
<keyword evidence="2" id="KW-1185">Reference proteome</keyword>
<evidence type="ECO:0000313" key="1">
    <source>
        <dbReference type="EMBL" id="AUX83400.1"/>
    </source>
</evidence>
<sequence>MSNTIEKPVTESIEIPIRTLTRMGEVRPSDARYVEPMAARSHVLNEGAH</sequence>